<evidence type="ECO:0000313" key="1">
    <source>
        <dbReference type="EMBL" id="KAF0889982.1"/>
    </source>
</evidence>
<dbReference type="AlphaFoldDB" id="A0A6G1BQ83"/>
<comment type="caution">
    <text evidence="1">The sequence shown here is derived from an EMBL/GenBank/DDBJ whole genome shotgun (WGS) entry which is preliminary data.</text>
</comment>
<protein>
    <recommendedName>
        <fullName evidence="3">Retrotransposon gag domain-containing protein</fullName>
    </recommendedName>
</protein>
<dbReference type="EMBL" id="SPHZ02000012">
    <property type="protein sequence ID" value="KAF0889982.1"/>
    <property type="molecule type" value="Genomic_DNA"/>
</dbReference>
<gene>
    <name evidence="1" type="ORF">E2562_034737</name>
</gene>
<sequence>MATLNQLMQTFLNLFGPNAQGGPAAHGGSAAQVGQAAQANHNQSTYREFMRTKPPVFLEATEPLKAEDWLCLIEKEMGLIHATNENKVWFTTSQLDGPANDWWESYQAS</sequence>
<proteinExistence type="predicted"/>
<accession>A0A6G1BQ83</accession>
<dbReference type="Proteomes" id="UP000479710">
    <property type="component" value="Unassembled WGS sequence"/>
</dbReference>
<keyword evidence="2" id="KW-1185">Reference proteome</keyword>
<organism evidence="1 2">
    <name type="scientific">Oryza meyeriana var. granulata</name>
    <dbReference type="NCBI Taxonomy" id="110450"/>
    <lineage>
        <taxon>Eukaryota</taxon>
        <taxon>Viridiplantae</taxon>
        <taxon>Streptophyta</taxon>
        <taxon>Embryophyta</taxon>
        <taxon>Tracheophyta</taxon>
        <taxon>Spermatophyta</taxon>
        <taxon>Magnoliopsida</taxon>
        <taxon>Liliopsida</taxon>
        <taxon>Poales</taxon>
        <taxon>Poaceae</taxon>
        <taxon>BOP clade</taxon>
        <taxon>Oryzoideae</taxon>
        <taxon>Oryzeae</taxon>
        <taxon>Oryzinae</taxon>
        <taxon>Oryza</taxon>
        <taxon>Oryza meyeriana</taxon>
    </lineage>
</organism>
<reference evidence="1 2" key="1">
    <citation type="submission" date="2019-11" db="EMBL/GenBank/DDBJ databases">
        <title>Whole genome sequence of Oryza granulata.</title>
        <authorList>
            <person name="Li W."/>
        </authorList>
    </citation>
    <scope>NUCLEOTIDE SEQUENCE [LARGE SCALE GENOMIC DNA]</scope>
    <source>
        <strain evidence="2">cv. Menghai</strain>
        <tissue evidence="1">Leaf</tissue>
    </source>
</reference>
<dbReference type="OrthoDB" id="1936908at2759"/>
<evidence type="ECO:0008006" key="3">
    <source>
        <dbReference type="Google" id="ProtNLM"/>
    </source>
</evidence>
<evidence type="ECO:0000313" key="2">
    <source>
        <dbReference type="Proteomes" id="UP000479710"/>
    </source>
</evidence>
<name>A0A6G1BQ83_9ORYZ</name>